<organism evidence="1 2">
    <name type="scientific">Chryseobacterium sediminis</name>
    <dbReference type="NCBI Taxonomy" id="1679494"/>
    <lineage>
        <taxon>Bacteria</taxon>
        <taxon>Pseudomonadati</taxon>
        <taxon>Bacteroidota</taxon>
        <taxon>Flavobacteriia</taxon>
        <taxon>Flavobacteriales</taxon>
        <taxon>Weeksellaceae</taxon>
        <taxon>Chryseobacterium group</taxon>
        <taxon>Chryseobacterium</taxon>
    </lineage>
</organism>
<reference evidence="1 2" key="1">
    <citation type="submission" date="2020-08" db="EMBL/GenBank/DDBJ databases">
        <title>Functional genomics of gut bacteria from endangered species of beetles.</title>
        <authorList>
            <person name="Carlos-Shanley C."/>
        </authorList>
    </citation>
    <scope>NUCLEOTIDE SEQUENCE [LARGE SCALE GENOMIC DNA]</scope>
    <source>
        <strain evidence="1 2">S00068</strain>
    </source>
</reference>
<name>A0ABR6PVZ5_9FLAO</name>
<evidence type="ECO:0000313" key="2">
    <source>
        <dbReference type="Proteomes" id="UP000587367"/>
    </source>
</evidence>
<comment type="caution">
    <text evidence="1">The sequence shown here is derived from an EMBL/GenBank/DDBJ whole genome shotgun (WGS) entry which is preliminary data.</text>
</comment>
<protein>
    <submittedName>
        <fullName evidence="1">Uncharacterized protein</fullName>
    </submittedName>
</protein>
<dbReference type="Proteomes" id="UP000587367">
    <property type="component" value="Unassembled WGS sequence"/>
</dbReference>
<dbReference type="RefSeq" id="WP_184552129.1">
    <property type="nucleotide sequence ID" value="NZ_JACHKS010000001.1"/>
</dbReference>
<proteinExistence type="predicted"/>
<accession>A0ABR6PVZ5</accession>
<dbReference type="EMBL" id="JACHKS010000001">
    <property type="protein sequence ID" value="MBB6329222.1"/>
    <property type="molecule type" value="Genomic_DNA"/>
</dbReference>
<sequence>MHYKVVLDPSYTNSSKVGIEMYPDNRELRFLITSLKIEKFPEYISELLENVNFGTEMASFRFYHQMDWEDKTEFFKIFGREILEDEIEIYLYDGKSNFSVIKKNDFFNIFYDYSLKLLEVYRLDKTLPANWAESMEKELYRLKDKLVIIPVKQLTLIKKILLSQETFSVNYYDEVVSLTFYGDECGKIMVNLSLKESQPLSDLVENKQTTYKELSKIGVDRLENLNSEDRKYEYRYIIISGDCNKDFLIIFNFKEYRDYYSCRVFGVIEIG</sequence>
<keyword evidence="2" id="KW-1185">Reference proteome</keyword>
<gene>
    <name evidence="1" type="ORF">HNP24_000172</name>
</gene>
<evidence type="ECO:0000313" key="1">
    <source>
        <dbReference type="EMBL" id="MBB6329222.1"/>
    </source>
</evidence>